<gene>
    <name evidence="1" type="ORF">Lpp71_02691</name>
</gene>
<sequence length="41" mass="4201">GNATATTIKLNGQSVDISKGTSIVRTITFTADATESEGSQE</sequence>
<organism evidence="1 2">
    <name type="scientific">Lacticaseibacillus paracasei subsp. paracasei Lpp71</name>
    <dbReference type="NCBI Taxonomy" id="1256207"/>
    <lineage>
        <taxon>Bacteria</taxon>
        <taxon>Bacillati</taxon>
        <taxon>Bacillota</taxon>
        <taxon>Bacilli</taxon>
        <taxon>Lactobacillales</taxon>
        <taxon>Lactobacillaceae</taxon>
        <taxon>Lacticaseibacillus</taxon>
    </lineage>
</organism>
<protein>
    <submittedName>
        <fullName evidence="1">Xre-like DNA-binding protein</fullName>
    </submittedName>
</protein>
<evidence type="ECO:0000313" key="2">
    <source>
        <dbReference type="Proteomes" id="UP000014252"/>
    </source>
</evidence>
<proteinExistence type="predicted"/>
<reference evidence="1 2" key="1">
    <citation type="journal article" date="2013" name="PLoS ONE">
        <title>Lactobacillus paracasei comparative genomics: towards species pan-genome definition and exploitation of diversity.</title>
        <authorList>
            <person name="Smokvina T."/>
            <person name="Wels M."/>
            <person name="Polka J."/>
            <person name="Chervaux C."/>
            <person name="Brisse S."/>
            <person name="Boekhorst J."/>
            <person name="van Hylckama Vlieg J.E."/>
            <person name="Siezen R.J."/>
        </authorList>
    </citation>
    <scope>NUCLEOTIDE SEQUENCE [LARGE SCALE GENOMIC DNA]</scope>
    <source>
        <strain evidence="1 2">Lpp71</strain>
    </source>
</reference>
<dbReference type="Proteomes" id="UP000014252">
    <property type="component" value="Unassembled WGS sequence"/>
</dbReference>
<keyword evidence="1" id="KW-0238">DNA-binding</keyword>
<name>A0A8E0ITQ3_LACPA</name>
<feature type="non-terminal residue" evidence="1">
    <location>
        <position position="1"/>
    </location>
</feature>
<dbReference type="EMBL" id="ANKD01000106">
    <property type="protein sequence ID" value="EPC77074.1"/>
    <property type="molecule type" value="Genomic_DNA"/>
</dbReference>
<evidence type="ECO:0000313" key="1">
    <source>
        <dbReference type="EMBL" id="EPC77074.1"/>
    </source>
</evidence>
<dbReference type="AlphaFoldDB" id="A0A8E0ITQ3"/>
<dbReference type="GO" id="GO:0003677">
    <property type="term" value="F:DNA binding"/>
    <property type="evidence" value="ECO:0007669"/>
    <property type="project" value="UniProtKB-KW"/>
</dbReference>
<accession>A0A8E0ITQ3</accession>
<comment type="caution">
    <text evidence="1">The sequence shown here is derived from an EMBL/GenBank/DDBJ whole genome shotgun (WGS) entry which is preliminary data.</text>
</comment>